<keyword evidence="5 8" id="KW-0057">Aromatic amino acid biosynthesis</keyword>
<evidence type="ECO:0000256" key="8">
    <source>
        <dbReference type="HAMAP-Rule" id="MF_00131"/>
    </source>
</evidence>
<comment type="similarity">
    <text evidence="8 9">Belongs to the TrpA family.</text>
</comment>
<comment type="pathway">
    <text evidence="1 8">Amino-acid biosynthesis; L-tryptophan biosynthesis; L-tryptophan from chorismate: step 5/5.</text>
</comment>
<dbReference type="InterPro" id="IPR011060">
    <property type="entry name" value="RibuloseP-bd_barrel"/>
</dbReference>
<feature type="active site" description="Proton acceptor" evidence="8">
    <location>
        <position position="37"/>
    </location>
</feature>
<evidence type="ECO:0000256" key="1">
    <source>
        <dbReference type="ARBA" id="ARBA00004733"/>
    </source>
</evidence>
<dbReference type="InterPro" id="IPR002028">
    <property type="entry name" value="Trp_synthase_suA"/>
</dbReference>
<evidence type="ECO:0000256" key="3">
    <source>
        <dbReference type="ARBA" id="ARBA00022605"/>
    </source>
</evidence>
<keyword evidence="4 8" id="KW-0822">Tryptophan biosynthesis</keyword>
<proteinExistence type="inferred from homology"/>
<dbReference type="GO" id="GO:0005829">
    <property type="term" value="C:cytosol"/>
    <property type="evidence" value="ECO:0007669"/>
    <property type="project" value="TreeGrafter"/>
</dbReference>
<dbReference type="CDD" id="cd04724">
    <property type="entry name" value="Tryptophan_synthase_alpha"/>
    <property type="match status" value="1"/>
</dbReference>
<organism evidence="10 11">
    <name type="scientific">Spirochaeta isovalerica</name>
    <dbReference type="NCBI Taxonomy" id="150"/>
    <lineage>
        <taxon>Bacteria</taxon>
        <taxon>Pseudomonadati</taxon>
        <taxon>Spirochaetota</taxon>
        <taxon>Spirochaetia</taxon>
        <taxon>Spirochaetales</taxon>
        <taxon>Spirochaetaceae</taxon>
        <taxon>Spirochaeta</taxon>
    </lineage>
</organism>
<dbReference type="UniPathway" id="UPA00035">
    <property type="reaction ID" value="UER00044"/>
</dbReference>
<comment type="subunit">
    <text evidence="2 8">Tetramer of two alpha and two beta chains.</text>
</comment>
<evidence type="ECO:0000256" key="9">
    <source>
        <dbReference type="RuleBase" id="RU003662"/>
    </source>
</evidence>
<keyword evidence="11" id="KW-1185">Reference proteome</keyword>
<comment type="catalytic activity">
    <reaction evidence="7 8">
        <text>(1S,2R)-1-C-(indol-3-yl)glycerol 3-phosphate + L-serine = D-glyceraldehyde 3-phosphate + L-tryptophan + H2O</text>
        <dbReference type="Rhea" id="RHEA:10532"/>
        <dbReference type="ChEBI" id="CHEBI:15377"/>
        <dbReference type="ChEBI" id="CHEBI:33384"/>
        <dbReference type="ChEBI" id="CHEBI:57912"/>
        <dbReference type="ChEBI" id="CHEBI:58866"/>
        <dbReference type="ChEBI" id="CHEBI:59776"/>
        <dbReference type="EC" id="4.2.1.20"/>
    </reaction>
</comment>
<evidence type="ECO:0000256" key="4">
    <source>
        <dbReference type="ARBA" id="ARBA00022822"/>
    </source>
</evidence>
<dbReference type="EMBL" id="JACHGJ010000008">
    <property type="protein sequence ID" value="MBB6481913.1"/>
    <property type="molecule type" value="Genomic_DNA"/>
</dbReference>
<dbReference type="PANTHER" id="PTHR43406:SF1">
    <property type="entry name" value="TRYPTOPHAN SYNTHASE ALPHA CHAIN, CHLOROPLASTIC"/>
    <property type="match status" value="1"/>
</dbReference>
<dbReference type="Proteomes" id="UP000587760">
    <property type="component" value="Unassembled WGS sequence"/>
</dbReference>
<comment type="function">
    <text evidence="8">The alpha subunit is responsible for the aldol cleavage of indoleglycerol phosphate to indole and glyceraldehyde 3-phosphate.</text>
</comment>
<keyword evidence="6 8" id="KW-0456">Lyase</keyword>
<evidence type="ECO:0000256" key="6">
    <source>
        <dbReference type="ARBA" id="ARBA00023239"/>
    </source>
</evidence>
<dbReference type="InterPro" id="IPR018204">
    <property type="entry name" value="Trp_synthase_alpha_AS"/>
</dbReference>
<dbReference type="EC" id="4.2.1.20" evidence="8"/>
<dbReference type="NCBIfam" id="TIGR00262">
    <property type="entry name" value="trpA"/>
    <property type="match status" value="1"/>
</dbReference>
<dbReference type="GO" id="GO:0004834">
    <property type="term" value="F:tryptophan synthase activity"/>
    <property type="evidence" value="ECO:0007669"/>
    <property type="project" value="UniProtKB-UniRule"/>
</dbReference>
<keyword evidence="3 8" id="KW-0028">Amino-acid biosynthesis</keyword>
<evidence type="ECO:0000256" key="7">
    <source>
        <dbReference type="ARBA" id="ARBA00049047"/>
    </source>
</evidence>
<name>A0A841RD72_9SPIO</name>
<evidence type="ECO:0000256" key="2">
    <source>
        <dbReference type="ARBA" id="ARBA00011270"/>
    </source>
</evidence>
<comment type="caution">
    <text evidence="10">The sequence shown here is derived from an EMBL/GenBank/DDBJ whole genome shotgun (WGS) entry which is preliminary data.</text>
</comment>
<dbReference type="HAMAP" id="MF_00131">
    <property type="entry name" value="Trp_synth_alpha"/>
    <property type="match status" value="1"/>
</dbReference>
<accession>A0A841RD72</accession>
<protein>
    <recommendedName>
        <fullName evidence="8">Tryptophan synthase alpha chain</fullName>
        <ecNumber evidence="8">4.2.1.20</ecNumber>
    </recommendedName>
</protein>
<dbReference type="PROSITE" id="PS00167">
    <property type="entry name" value="TRP_SYNTHASE_ALPHA"/>
    <property type="match status" value="1"/>
</dbReference>
<evidence type="ECO:0000256" key="5">
    <source>
        <dbReference type="ARBA" id="ARBA00023141"/>
    </source>
</evidence>
<dbReference type="InterPro" id="IPR013785">
    <property type="entry name" value="Aldolase_TIM"/>
</dbReference>
<reference evidence="10 11" key="1">
    <citation type="submission" date="2020-08" db="EMBL/GenBank/DDBJ databases">
        <title>Genomic Encyclopedia of Type Strains, Phase IV (KMG-IV): sequencing the most valuable type-strain genomes for metagenomic binning, comparative biology and taxonomic classification.</title>
        <authorList>
            <person name="Goeker M."/>
        </authorList>
    </citation>
    <scope>NUCLEOTIDE SEQUENCE [LARGE SCALE GENOMIC DNA]</scope>
    <source>
        <strain evidence="10 11">DSM 2461</strain>
    </source>
</reference>
<dbReference type="AlphaFoldDB" id="A0A841RD72"/>
<dbReference type="PANTHER" id="PTHR43406">
    <property type="entry name" value="TRYPTOPHAN SYNTHASE, ALPHA CHAIN"/>
    <property type="match status" value="1"/>
</dbReference>
<evidence type="ECO:0000313" key="11">
    <source>
        <dbReference type="Proteomes" id="UP000587760"/>
    </source>
</evidence>
<dbReference type="RefSeq" id="WP_184748146.1">
    <property type="nucleotide sequence ID" value="NZ_JACHGJ010000008.1"/>
</dbReference>
<dbReference type="Gene3D" id="3.20.20.70">
    <property type="entry name" value="Aldolase class I"/>
    <property type="match status" value="1"/>
</dbReference>
<dbReference type="SUPFAM" id="SSF51366">
    <property type="entry name" value="Ribulose-phoshate binding barrel"/>
    <property type="match status" value="1"/>
</dbReference>
<gene>
    <name evidence="8" type="primary">trpA</name>
    <name evidence="10" type="ORF">HNR50_003594</name>
</gene>
<evidence type="ECO:0000313" key="10">
    <source>
        <dbReference type="EMBL" id="MBB6481913.1"/>
    </source>
</evidence>
<feature type="active site" description="Proton acceptor" evidence="8">
    <location>
        <position position="48"/>
    </location>
</feature>
<sequence>MADGNIVMTHLVAGYPNLEESRLAALAMVAGGASYLEVQFPFSDPIADGPLIQGACTDALNEGFSTDKGFEFLASLTAETDVPVFLMTYGNLLMAPGVENFVERAAESGVAGLIIPDLPYDYDEGLYEAGKKAGIPVVPVVIPGIDEERLNAVLGMTPPFIYTAVRKGITGARTTIGEDTVAFLDKLSRSGAKVLAGFGIREKEQVDLLAPHVHGTVVGSALVEIIGRCAEEKRACSGEVKAFVESLI</sequence>
<dbReference type="Pfam" id="PF00290">
    <property type="entry name" value="Trp_syntA"/>
    <property type="match status" value="1"/>
</dbReference>